<keyword evidence="3" id="KW-1185">Reference proteome</keyword>
<organism evidence="2 3">
    <name type="scientific">Ascobolus immersus RN42</name>
    <dbReference type="NCBI Taxonomy" id="1160509"/>
    <lineage>
        <taxon>Eukaryota</taxon>
        <taxon>Fungi</taxon>
        <taxon>Dikarya</taxon>
        <taxon>Ascomycota</taxon>
        <taxon>Pezizomycotina</taxon>
        <taxon>Pezizomycetes</taxon>
        <taxon>Pezizales</taxon>
        <taxon>Ascobolaceae</taxon>
        <taxon>Ascobolus</taxon>
    </lineage>
</organism>
<feature type="compositionally biased region" description="Polar residues" evidence="1">
    <location>
        <begin position="161"/>
        <end position="182"/>
    </location>
</feature>
<accession>A0A3N4I5G2</accession>
<proteinExistence type="predicted"/>
<gene>
    <name evidence="2" type="ORF">BJ508DRAFT_328405</name>
</gene>
<name>A0A3N4I5G2_ASCIM</name>
<dbReference type="Proteomes" id="UP000275078">
    <property type="component" value="Unassembled WGS sequence"/>
</dbReference>
<protein>
    <submittedName>
        <fullName evidence="2">Uncharacterized protein</fullName>
    </submittedName>
</protein>
<dbReference type="EMBL" id="ML119700">
    <property type="protein sequence ID" value="RPA79330.1"/>
    <property type="molecule type" value="Genomic_DNA"/>
</dbReference>
<feature type="region of interest" description="Disordered" evidence="1">
    <location>
        <begin position="358"/>
        <end position="418"/>
    </location>
</feature>
<reference evidence="2 3" key="1">
    <citation type="journal article" date="2018" name="Nat. Ecol. Evol.">
        <title>Pezizomycetes genomes reveal the molecular basis of ectomycorrhizal truffle lifestyle.</title>
        <authorList>
            <person name="Murat C."/>
            <person name="Payen T."/>
            <person name="Noel B."/>
            <person name="Kuo A."/>
            <person name="Morin E."/>
            <person name="Chen J."/>
            <person name="Kohler A."/>
            <person name="Krizsan K."/>
            <person name="Balestrini R."/>
            <person name="Da Silva C."/>
            <person name="Montanini B."/>
            <person name="Hainaut M."/>
            <person name="Levati E."/>
            <person name="Barry K.W."/>
            <person name="Belfiori B."/>
            <person name="Cichocki N."/>
            <person name="Clum A."/>
            <person name="Dockter R.B."/>
            <person name="Fauchery L."/>
            <person name="Guy J."/>
            <person name="Iotti M."/>
            <person name="Le Tacon F."/>
            <person name="Lindquist E.A."/>
            <person name="Lipzen A."/>
            <person name="Malagnac F."/>
            <person name="Mello A."/>
            <person name="Molinier V."/>
            <person name="Miyauchi S."/>
            <person name="Poulain J."/>
            <person name="Riccioni C."/>
            <person name="Rubini A."/>
            <person name="Sitrit Y."/>
            <person name="Splivallo R."/>
            <person name="Traeger S."/>
            <person name="Wang M."/>
            <person name="Zifcakova L."/>
            <person name="Wipf D."/>
            <person name="Zambonelli A."/>
            <person name="Paolocci F."/>
            <person name="Nowrousian M."/>
            <person name="Ottonello S."/>
            <person name="Baldrian P."/>
            <person name="Spatafora J.W."/>
            <person name="Henrissat B."/>
            <person name="Nagy L.G."/>
            <person name="Aury J.M."/>
            <person name="Wincker P."/>
            <person name="Grigoriev I.V."/>
            <person name="Bonfante P."/>
            <person name="Martin F.M."/>
        </authorList>
    </citation>
    <scope>NUCLEOTIDE SEQUENCE [LARGE SCALE GENOMIC DNA]</scope>
    <source>
        <strain evidence="2 3">RN42</strain>
    </source>
</reference>
<dbReference type="AlphaFoldDB" id="A0A3N4I5G2"/>
<evidence type="ECO:0000313" key="2">
    <source>
        <dbReference type="EMBL" id="RPA79330.1"/>
    </source>
</evidence>
<evidence type="ECO:0000256" key="1">
    <source>
        <dbReference type="SAM" id="MobiDB-lite"/>
    </source>
</evidence>
<evidence type="ECO:0000313" key="3">
    <source>
        <dbReference type="Proteomes" id="UP000275078"/>
    </source>
</evidence>
<feature type="compositionally biased region" description="Basic residues" evidence="1">
    <location>
        <begin position="398"/>
        <end position="410"/>
    </location>
</feature>
<sequence>MASATSQLYVPMNMNELGAGHMQHQHQHHQAMMQSNGQMPLSDQQIRQAQWDQHVAAFTRPPTFNNMQEMDLNSIDYQAMSKMFAPDPSVMQLYEVTPASVPTAPMTRAVPLLDYQPPCPSVSESTPASSIYSPPSQYMSPQPLYPSEHISTTSLDRRPSYATSYTASSPGIQSPGIHSQHTTPPPMPLPYEDCISTFDFDTTWQPSMGYPGAPWDPTAGQTVATPELTFTDESSPAPEILPLSTFALDFSGVPEDKRPEFLDLSEYELVRLPCIPGVPSGAQHQQEQQSGSYSFGTGMEGWGYDGVTGLGLGYPMAPTNGLYFENSYMDQKLQQETERILATCETFESLQAAGKKRKQQLLESTGGGGKATKLNDSRRSSSAESEPASKPSPPPAPRPRRRTAAAKRPTKAATVQVS</sequence>
<feature type="region of interest" description="Disordered" evidence="1">
    <location>
        <begin position="155"/>
        <end position="183"/>
    </location>
</feature>